<comment type="caution">
    <text evidence="2">The sequence shown here is derived from an EMBL/GenBank/DDBJ whole genome shotgun (WGS) entry which is preliminary data.</text>
</comment>
<feature type="transmembrane region" description="Helical" evidence="1">
    <location>
        <begin position="6"/>
        <end position="26"/>
    </location>
</feature>
<dbReference type="Proteomes" id="UP000253769">
    <property type="component" value="Unassembled WGS sequence"/>
</dbReference>
<dbReference type="Pfam" id="PF05437">
    <property type="entry name" value="AzlD"/>
    <property type="match status" value="1"/>
</dbReference>
<dbReference type="EMBL" id="QQOH01000003">
    <property type="protein sequence ID" value="RDE19838.1"/>
    <property type="molecule type" value="Genomic_DNA"/>
</dbReference>
<evidence type="ECO:0000313" key="2">
    <source>
        <dbReference type="EMBL" id="RDE19838.1"/>
    </source>
</evidence>
<keyword evidence="1" id="KW-0472">Membrane</keyword>
<dbReference type="InterPro" id="IPR008407">
    <property type="entry name" value="Brnchd-chn_aa_trnsp_AzlD"/>
</dbReference>
<reference evidence="2 3" key="1">
    <citation type="submission" date="2018-07" db="EMBL/GenBank/DDBJ databases">
        <title>Motiliproteus coralliicola sp. nov., a bacterium isolated from Coral.</title>
        <authorList>
            <person name="Wang G."/>
        </authorList>
    </citation>
    <scope>NUCLEOTIDE SEQUENCE [LARGE SCALE GENOMIC DNA]</scope>
    <source>
        <strain evidence="2 3">C34</strain>
    </source>
</reference>
<keyword evidence="1" id="KW-0812">Transmembrane</keyword>
<dbReference type="RefSeq" id="WP_114696184.1">
    <property type="nucleotide sequence ID" value="NZ_QQOH01000003.1"/>
</dbReference>
<organism evidence="2 3">
    <name type="scientific">Motiliproteus coralliicola</name>
    <dbReference type="NCBI Taxonomy" id="2283196"/>
    <lineage>
        <taxon>Bacteria</taxon>
        <taxon>Pseudomonadati</taxon>
        <taxon>Pseudomonadota</taxon>
        <taxon>Gammaproteobacteria</taxon>
        <taxon>Oceanospirillales</taxon>
        <taxon>Oceanospirillaceae</taxon>
        <taxon>Motiliproteus</taxon>
    </lineage>
</organism>
<proteinExistence type="predicted"/>
<sequence length="112" mass="12231">MHDSLWLAVVAIAVGTFSMRFLPMLWMQRHLDKHDGQDAIDVMPQWLSLLGPMMIAAMFGGSLVPNSVNLTGWAATACGVLVTLLVWRRTLSLGLPVLAGVFAYGAVFIAFR</sequence>
<dbReference type="AlphaFoldDB" id="A0A369WCS8"/>
<feature type="transmembrane region" description="Helical" evidence="1">
    <location>
        <begin position="46"/>
        <end position="64"/>
    </location>
</feature>
<name>A0A369WCS8_9GAMM</name>
<feature type="transmembrane region" description="Helical" evidence="1">
    <location>
        <begin position="94"/>
        <end position="111"/>
    </location>
</feature>
<accession>A0A369WCS8</accession>
<feature type="transmembrane region" description="Helical" evidence="1">
    <location>
        <begin position="70"/>
        <end position="87"/>
    </location>
</feature>
<keyword evidence="1" id="KW-1133">Transmembrane helix</keyword>
<keyword evidence="3" id="KW-1185">Reference proteome</keyword>
<protein>
    <submittedName>
        <fullName evidence="2">AzlD domain-containing protein</fullName>
    </submittedName>
</protein>
<dbReference type="OrthoDB" id="9154314at2"/>
<evidence type="ECO:0000313" key="3">
    <source>
        <dbReference type="Proteomes" id="UP000253769"/>
    </source>
</evidence>
<gene>
    <name evidence="2" type="ORF">DV711_13280</name>
</gene>
<evidence type="ECO:0000256" key="1">
    <source>
        <dbReference type="SAM" id="Phobius"/>
    </source>
</evidence>